<feature type="region of interest" description="Disordered" evidence="1">
    <location>
        <begin position="1"/>
        <end position="25"/>
    </location>
</feature>
<dbReference type="AlphaFoldDB" id="A0AAD1XG31"/>
<keyword evidence="3" id="KW-1185">Reference proteome</keyword>
<dbReference type="Proteomes" id="UP001295684">
    <property type="component" value="Unassembled WGS sequence"/>
</dbReference>
<sequence length="304" mass="34177">MADQHNIRQDIGTGSEEQTKGSPTSEISTTYYIDVLTTMPDSEEKELFRNIKIMTDPQGNILVSSVCQELKDQGIDVTGMGVSYYSLADKFYVFVGKDPITPEKDGISVQNLWGKRLTLKFRRMKCTTIAHTSTQTIIDCQNSTIDNNENKSPQISESINNTALKQDSEEASSHHPVAEEPLISIKTQAIKQEASETEMALDDPASEESKSSLQYSRERERTIRFVIEKTSTWKSLCNGVERKNGTIKKYSLVEASKKVGLSRKTLVGYLLLLRQGKTHNFDFVKHIDARIGILRSFVNINIQS</sequence>
<evidence type="ECO:0000313" key="3">
    <source>
        <dbReference type="Proteomes" id="UP001295684"/>
    </source>
</evidence>
<proteinExistence type="predicted"/>
<accession>A0AAD1XG31</accession>
<protein>
    <submittedName>
        <fullName evidence="2">Uncharacterized protein</fullName>
    </submittedName>
</protein>
<evidence type="ECO:0000256" key="1">
    <source>
        <dbReference type="SAM" id="MobiDB-lite"/>
    </source>
</evidence>
<reference evidence="2" key="1">
    <citation type="submission" date="2023-07" db="EMBL/GenBank/DDBJ databases">
        <authorList>
            <consortium name="AG Swart"/>
            <person name="Singh M."/>
            <person name="Singh A."/>
            <person name="Seah K."/>
            <person name="Emmerich C."/>
        </authorList>
    </citation>
    <scope>NUCLEOTIDE SEQUENCE</scope>
    <source>
        <strain evidence="2">DP1</strain>
    </source>
</reference>
<gene>
    <name evidence="2" type="ORF">ECRASSUSDP1_LOCUS12191</name>
</gene>
<feature type="region of interest" description="Disordered" evidence="1">
    <location>
        <begin position="194"/>
        <end position="214"/>
    </location>
</feature>
<name>A0AAD1XG31_EUPCR</name>
<evidence type="ECO:0000313" key="2">
    <source>
        <dbReference type="EMBL" id="CAI2370872.1"/>
    </source>
</evidence>
<organism evidence="2 3">
    <name type="scientific">Euplotes crassus</name>
    <dbReference type="NCBI Taxonomy" id="5936"/>
    <lineage>
        <taxon>Eukaryota</taxon>
        <taxon>Sar</taxon>
        <taxon>Alveolata</taxon>
        <taxon>Ciliophora</taxon>
        <taxon>Intramacronucleata</taxon>
        <taxon>Spirotrichea</taxon>
        <taxon>Hypotrichia</taxon>
        <taxon>Euplotida</taxon>
        <taxon>Euplotidae</taxon>
        <taxon>Moneuplotes</taxon>
    </lineage>
</organism>
<feature type="compositionally biased region" description="Acidic residues" evidence="1">
    <location>
        <begin position="195"/>
        <end position="206"/>
    </location>
</feature>
<comment type="caution">
    <text evidence="2">The sequence shown here is derived from an EMBL/GenBank/DDBJ whole genome shotgun (WGS) entry which is preliminary data.</text>
</comment>
<dbReference type="EMBL" id="CAMPGE010012085">
    <property type="protein sequence ID" value="CAI2370872.1"/>
    <property type="molecule type" value="Genomic_DNA"/>
</dbReference>